<accession>A0A521CFB3</accession>
<name>A0A521CFB3_9BACT</name>
<reference evidence="3 4" key="1">
    <citation type="submission" date="2017-05" db="EMBL/GenBank/DDBJ databases">
        <authorList>
            <person name="Varghese N."/>
            <person name="Submissions S."/>
        </authorList>
    </citation>
    <scope>NUCLEOTIDE SEQUENCE [LARGE SCALE GENOMIC DNA]</scope>
    <source>
        <strain evidence="3 4">DSM 21985</strain>
    </source>
</reference>
<dbReference type="InterPro" id="IPR036761">
    <property type="entry name" value="TTHA0802/YceI-like_sf"/>
</dbReference>
<dbReference type="SMART" id="SM00867">
    <property type="entry name" value="YceI"/>
    <property type="match status" value="1"/>
</dbReference>
<dbReference type="PANTHER" id="PTHR34406:SF1">
    <property type="entry name" value="PROTEIN YCEI"/>
    <property type="match status" value="1"/>
</dbReference>
<feature type="domain" description="Lipid/polyisoprenoid-binding YceI-like" evidence="2">
    <location>
        <begin position="22"/>
        <end position="189"/>
    </location>
</feature>
<gene>
    <name evidence="3" type="ORF">SAMN06265219_10598</name>
</gene>
<protein>
    <submittedName>
        <fullName evidence="3">Polyisoprenoid-binding protein YceI</fullName>
    </submittedName>
</protein>
<evidence type="ECO:0000256" key="1">
    <source>
        <dbReference type="SAM" id="SignalP"/>
    </source>
</evidence>
<dbReference type="OrthoDB" id="9811006at2"/>
<dbReference type="Proteomes" id="UP000317557">
    <property type="component" value="Unassembled WGS sequence"/>
</dbReference>
<dbReference type="SUPFAM" id="SSF101874">
    <property type="entry name" value="YceI-like"/>
    <property type="match status" value="1"/>
</dbReference>
<dbReference type="PANTHER" id="PTHR34406">
    <property type="entry name" value="PROTEIN YCEI"/>
    <property type="match status" value="1"/>
</dbReference>
<dbReference type="RefSeq" id="WP_142453926.1">
    <property type="nucleotide sequence ID" value="NZ_FXTP01000005.1"/>
</dbReference>
<dbReference type="EMBL" id="FXTP01000005">
    <property type="protein sequence ID" value="SMO58065.1"/>
    <property type="molecule type" value="Genomic_DNA"/>
</dbReference>
<feature type="chain" id="PRO_5021880090" evidence="1">
    <location>
        <begin position="20"/>
        <end position="193"/>
    </location>
</feature>
<organism evidence="3 4">
    <name type="scientific">Gracilimonas mengyeensis</name>
    <dbReference type="NCBI Taxonomy" id="1302730"/>
    <lineage>
        <taxon>Bacteria</taxon>
        <taxon>Pseudomonadati</taxon>
        <taxon>Balneolota</taxon>
        <taxon>Balneolia</taxon>
        <taxon>Balneolales</taxon>
        <taxon>Balneolaceae</taxon>
        <taxon>Gracilimonas</taxon>
    </lineage>
</organism>
<keyword evidence="1" id="KW-0732">Signal</keyword>
<evidence type="ECO:0000313" key="4">
    <source>
        <dbReference type="Proteomes" id="UP000317557"/>
    </source>
</evidence>
<dbReference type="InterPro" id="IPR007372">
    <property type="entry name" value="Lipid/polyisoprenoid-bd_YceI"/>
</dbReference>
<evidence type="ECO:0000313" key="3">
    <source>
        <dbReference type="EMBL" id="SMO58065.1"/>
    </source>
</evidence>
<proteinExistence type="predicted"/>
<dbReference type="Pfam" id="PF04264">
    <property type="entry name" value="YceI"/>
    <property type="match status" value="1"/>
</dbReference>
<feature type="signal peptide" evidence="1">
    <location>
        <begin position="1"/>
        <end position="19"/>
    </location>
</feature>
<evidence type="ECO:0000259" key="2">
    <source>
        <dbReference type="SMART" id="SM00867"/>
    </source>
</evidence>
<sequence>MKKLTFILSLLIVPASVFAQDVWVEDPAHSKLGFTVTHLGIADVPGYFSDYKVNITSSKDDFSDAQVELIVQTASIETRVDQRNDHLKSADFFDVEKYPTMTFKSTGIKKLAKNSYALTGNLTLHGITKEVKVHMVYRGKVQNEMTYGALKAGIQITGTIDRSDFDLGNGFPPPMISNKVQIKADGEFTKQDS</sequence>
<dbReference type="AlphaFoldDB" id="A0A521CFB3"/>
<keyword evidence="4" id="KW-1185">Reference proteome</keyword>
<dbReference type="Gene3D" id="2.40.128.110">
    <property type="entry name" value="Lipid/polyisoprenoid-binding, YceI-like"/>
    <property type="match status" value="1"/>
</dbReference>